<proteinExistence type="predicted"/>
<accession>A0A9P9FI88</accession>
<keyword evidence="2" id="KW-1185">Reference proteome</keyword>
<reference evidence="1" key="1">
    <citation type="journal article" date="2021" name="Nat. Commun.">
        <title>Genetic determinants of endophytism in the Arabidopsis root mycobiome.</title>
        <authorList>
            <person name="Mesny F."/>
            <person name="Miyauchi S."/>
            <person name="Thiergart T."/>
            <person name="Pickel B."/>
            <person name="Atanasova L."/>
            <person name="Karlsson M."/>
            <person name="Huettel B."/>
            <person name="Barry K.W."/>
            <person name="Haridas S."/>
            <person name="Chen C."/>
            <person name="Bauer D."/>
            <person name="Andreopoulos W."/>
            <person name="Pangilinan J."/>
            <person name="LaButti K."/>
            <person name="Riley R."/>
            <person name="Lipzen A."/>
            <person name="Clum A."/>
            <person name="Drula E."/>
            <person name="Henrissat B."/>
            <person name="Kohler A."/>
            <person name="Grigoriev I.V."/>
            <person name="Martin F.M."/>
            <person name="Hacquard S."/>
        </authorList>
    </citation>
    <scope>NUCLEOTIDE SEQUENCE</scope>
    <source>
        <strain evidence="1">MPI-CAGE-AT-0147</strain>
    </source>
</reference>
<protein>
    <submittedName>
        <fullName evidence="1">Uncharacterized protein</fullName>
    </submittedName>
</protein>
<dbReference type="Proteomes" id="UP000738349">
    <property type="component" value="Unassembled WGS sequence"/>
</dbReference>
<comment type="caution">
    <text evidence="1">The sequence shown here is derived from an EMBL/GenBank/DDBJ whole genome shotgun (WGS) entry which is preliminary data.</text>
</comment>
<evidence type="ECO:0000313" key="1">
    <source>
        <dbReference type="EMBL" id="KAH7161555.1"/>
    </source>
</evidence>
<evidence type="ECO:0000313" key="2">
    <source>
        <dbReference type="Proteomes" id="UP000738349"/>
    </source>
</evidence>
<gene>
    <name evidence="1" type="ORF">EDB81DRAFT_348588</name>
</gene>
<dbReference type="AlphaFoldDB" id="A0A9P9FI88"/>
<sequence>MSSSTFSSTVSSPTTISSRSTLRDLELEFQTLRDASLTYEDDVEFHTFINMLDLVDAVVVERSSLRDMRRRSLGRLFGGFRKRTDKASIPEPSTPSPSS</sequence>
<name>A0A9P9FI88_9HYPO</name>
<organism evidence="1 2">
    <name type="scientific">Dactylonectria macrodidyma</name>
    <dbReference type="NCBI Taxonomy" id="307937"/>
    <lineage>
        <taxon>Eukaryota</taxon>
        <taxon>Fungi</taxon>
        <taxon>Dikarya</taxon>
        <taxon>Ascomycota</taxon>
        <taxon>Pezizomycotina</taxon>
        <taxon>Sordariomycetes</taxon>
        <taxon>Hypocreomycetidae</taxon>
        <taxon>Hypocreales</taxon>
        <taxon>Nectriaceae</taxon>
        <taxon>Dactylonectria</taxon>
    </lineage>
</organism>
<dbReference type="OrthoDB" id="5099784at2759"/>
<dbReference type="EMBL" id="JAGMUV010000004">
    <property type="protein sequence ID" value="KAH7161555.1"/>
    <property type="molecule type" value="Genomic_DNA"/>
</dbReference>